<reference evidence="4" key="1">
    <citation type="journal article" date="2023" name="Mol. Biol. Evol.">
        <title>Third-Generation Sequencing Reveals the Adaptive Role of the Epigenome in Three Deep-Sea Polychaetes.</title>
        <authorList>
            <person name="Perez M."/>
            <person name="Aroh O."/>
            <person name="Sun Y."/>
            <person name="Lan Y."/>
            <person name="Juniper S.K."/>
            <person name="Young C.R."/>
            <person name="Angers B."/>
            <person name="Qian P.Y."/>
        </authorList>
    </citation>
    <scope>NUCLEOTIDE SEQUENCE</scope>
    <source>
        <strain evidence="4">R07B-5</strain>
    </source>
</reference>
<protein>
    <recommendedName>
        <fullName evidence="3">EGF-like domain-containing protein</fullName>
    </recommendedName>
</protein>
<dbReference type="Gene3D" id="2.10.25.10">
    <property type="entry name" value="Laminin"/>
    <property type="match status" value="1"/>
</dbReference>
<name>A0AAD9NP78_RIDPI</name>
<feature type="disulfide bond" evidence="1">
    <location>
        <begin position="77"/>
        <end position="86"/>
    </location>
</feature>
<dbReference type="AlphaFoldDB" id="A0AAD9NP78"/>
<comment type="caution">
    <text evidence="1">Lacks conserved residue(s) required for the propagation of feature annotation.</text>
</comment>
<evidence type="ECO:0000313" key="4">
    <source>
        <dbReference type="EMBL" id="KAK2175571.1"/>
    </source>
</evidence>
<accession>A0AAD9NP78</accession>
<dbReference type="PROSITE" id="PS00022">
    <property type="entry name" value="EGF_1"/>
    <property type="match status" value="1"/>
</dbReference>
<keyword evidence="5" id="KW-1185">Reference proteome</keyword>
<comment type="caution">
    <text evidence="4">The sequence shown here is derived from an EMBL/GenBank/DDBJ whole genome shotgun (WGS) entry which is preliminary data.</text>
</comment>
<feature type="transmembrane region" description="Helical" evidence="2">
    <location>
        <begin position="102"/>
        <end position="124"/>
    </location>
</feature>
<feature type="domain" description="EGF-like" evidence="3">
    <location>
        <begin position="51"/>
        <end position="87"/>
    </location>
</feature>
<sequence>MFPVATDSCANGHNNCTSAEGGGTCSLVKDGPGFKCGCRKGWVVIRNIECKHKCDLGFCLNGGTCNKDIPENPICICTKEYEGDRCTHVRSEQLSDSSNTSYIIGGAGGCVLLVVLTVIGVYCWRRRCD</sequence>
<dbReference type="SMART" id="SM00181">
    <property type="entry name" value="EGF"/>
    <property type="match status" value="2"/>
</dbReference>
<dbReference type="Pfam" id="PF00008">
    <property type="entry name" value="EGF"/>
    <property type="match status" value="1"/>
</dbReference>
<dbReference type="Gene3D" id="1.20.5.510">
    <property type="entry name" value="Single helix bin"/>
    <property type="match status" value="1"/>
</dbReference>
<gene>
    <name evidence="4" type="ORF">NP493_725g00015</name>
</gene>
<keyword evidence="2" id="KW-0472">Membrane</keyword>
<organism evidence="4 5">
    <name type="scientific">Ridgeia piscesae</name>
    <name type="common">Tubeworm</name>
    <dbReference type="NCBI Taxonomy" id="27915"/>
    <lineage>
        <taxon>Eukaryota</taxon>
        <taxon>Metazoa</taxon>
        <taxon>Spiralia</taxon>
        <taxon>Lophotrochozoa</taxon>
        <taxon>Annelida</taxon>
        <taxon>Polychaeta</taxon>
        <taxon>Sedentaria</taxon>
        <taxon>Canalipalpata</taxon>
        <taxon>Sabellida</taxon>
        <taxon>Siboglinidae</taxon>
        <taxon>Ridgeia</taxon>
    </lineage>
</organism>
<evidence type="ECO:0000259" key="3">
    <source>
        <dbReference type="PROSITE" id="PS50026"/>
    </source>
</evidence>
<evidence type="ECO:0000313" key="5">
    <source>
        <dbReference type="Proteomes" id="UP001209878"/>
    </source>
</evidence>
<dbReference type="SUPFAM" id="SSF57196">
    <property type="entry name" value="EGF/Laminin"/>
    <property type="match status" value="1"/>
</dbReference>
<keyword evidence="2" id="KW-1133">Transmembrane helix</keyword>
<evidence type="ECO:0000256" key="2">
    <source>
        <dbReference type="SAM" id="Phobius"/>
    </source>
</evidence>
<dbReference type="PROSITE" id="PS50026">
    <property type="entry name" value="EGF_3"/>
    <property type="match status" value="1"/>
</dbReference>
<keyword evidence="1" id="KW-1015">Disulfide bond</keyword>
<dbReference type="Proteomes" id="UP001209878">
    <property type="component" value="Unassembled WGS sequence"/>
</dbReference>
<evidence type="ECO:0000256" key="1">
    <source>
        <dbReference type="PROSITE-ProRule" id="PRU00076"/>
    </source>
</evidence>
<dbReference type="EMBL" id="JAODUO010000722">
    <property type="protein sequence ID" value="KAK2175571.1"/>
    <property type="molecule type" value="Genomic_DNA"/>
</dbReference>
<keyword evidence="1" id="KW-0245">EGF-like domain</keyword>
<proteinExistence type="predicted"/>
<dbReference type="InterPro" id="IPR000742">
    <property type="entry name" value="EGF"/>
</dbReference>
<keyword evidence="2" id="KW-0812">Transmembrane</keyword>